<name>N9FT52_9GAMM</name>
<dbReference type="PROSITE" id="PS50104">
    <property type="entry name" value="TIR"/>
    <property type="match status" value="1"/>
</dbReference>
<gene>
    <name evidence="3" type="ORF">F933_00520</name>
</gene>
<feature type="domain" description="TIR" evidence="2">
    <location>
        <begin position="156"/>
        <end position="289"/>
    </location>
</feature>
<dbReference type="EMBL" id="APQL01000003">
    <property type="protein sequence ID" value="ENW07994.1"/>
    <property type="molecule type" value="Genomic_DNA"/>
</dbReference>
<dbReference type="HOGENOM" id="CLU_086674_0_0_6"/>
<dbReference type="Pfam" id="PF13676">
    <property type="entry name" value="TIR_2"/>
    <property type="match status" value="1"/>
</dbReference>
<protein>
    <recommendedName>
        <fullName evidence="2">TIR domain-containing protein</fullName>
    </recommendedName>
</protein>
<feature type="coiled-coil region" evidence="1">
    <location>
        <begin position="54"/>
        <end position="110"/>
    </location>
</feature>
<evidence type="ECO:0000313" key="4">
    <source>
        <dbReference type="Proteomes" id="UP000017670"/>
    </source>
</evidence>
<dbReference type="RefSeq" id="WP_005058259.1">
    <property type="nucleotide sequence ID" value="NZ_KB849764.1"/>
</dbReference>
<dbReference type="STRING" id="262668.GCA_000931715_00400"/>
<comment type="caution">
    <text evidence="3">The sequence shown here is derived from an EMBL/GenBank/DDBJ whole genome shotgun (WGS) entry which is preliminary data.</text>
</comment>
<dbReference type="PATRIC" id="fig|1217648.3.peg.506"/>
<dbReference type="Gene3D" id="3.40.50.10140">
    <property type="entry name" value="Toll/interleukin-1 receptor homology (TIR) domain"/>
    <property type="match status" value="1"/>
</dbReference>
<evidence type="ECO:0000259" key="2">
    <source>
        <dbReference type="PROSITE" id="PS50104"/>
    </source>
</evidence>
<dbReference type="Proteomes" id="UP000017670">
    <property type="component" value="Unassembled WGS sequence"/>
</dbReference>
<sequence length="292" mass="33608">MSIQTISSTITRLNKELADITHRMSLEQKKGADIISKILQIQNSIGKTTSPSTLKTKLTEISRKEQENARIQSKLSDLQKKKTDIDNKLLKEKQNLIKEEILERKKLEALTKKHQKDEIEHQKKLKREIDAIKASTQYITDVSIPSYNNTIPEIEPEYDLFISHASEDKEDFVRPLAETLQQLGVKVWYDEFTLKVGDSLRRKIDSGLRNSKYGTVVLSTDFIKKDWTNYELDGLVAREMNGHKMILPIWHRITKNDVLDYSPNLADKVALNTSVNSIEEIAHQLADVILNR</sequence>
<dbReference type="eggNOG" id="COG4916">
    <property type="taxonomic scope" value="Bacteria"/>
</dbReference>
<organism evidence="3 4">
    <name type="scientific">Acinetobacter beijerinckii CIP 110307</name>
    <dbReference type="NCBI Taxonomy" id="1217648"/>
    <lineage>
        <taxon>Bacteria</taxon>
        <taxon>Pseudomonadati</taxon>
        <taxon>Pseudomonadota</taxon>
        <taxon>Gammaproteobacteria</taxon>
        <taxon>Moraxellales</taxon>
        <taxon>Moraxellaceae</taxon>
        <taxon>Acinetobacter</taxon>
    </lineage>
</organism>
<dbReference type="GO" id="GO:0007165">
    <property type="term" value="P:signal transduction"/>
    <property type="evidence" value="ECO:0007669"/>
    <property type="project" value="InterPro"/>
</dbReference>
<evidence type="ECO:0000256" key="1">
    <source>
        <dbReference type="SAM" id="Coils"/>
    </source>
</evidence>
<dbReference type="GeneID" id="29855735"/>
<dbReference type="InterPro" id="IPR000157">
    <property type="entry name" value="TIR_dom"/>
</dbReference>
<dbReference type="SUPFAM" id="SSF52200">
    <property type="entry name" value="Toll/Interleukin receptor TIR domain"/>
    <property type="match status" value="1"/>
</dbReference>
<dbReference type="AlphaFoldDB" id="N9FT52"/>
<proteinExistence type="predicted"/>
<accession>N9FT52</accession>
<evidence type="ECO:0000313" key="3">
    <source>
        <dbReference type="EMBL" id="ENW07994.1"/>
    </source>
</evidence>
<keyword evidence="1" id="KW-0175">Coiled coil</keyword>
<dbReference type="SMART" id="SM00255">
    <property type="entry name" value="TIR"/>
    <property type="match status" value="1"/>
</dbReference>
<reference evidence="3 4" key="1">
    <citation type="submission" date="2013-02" db="EMBL/GenBank/DDBJ databases">
        <title>The Genome Sequence of Acinetobacter beijerinckii CIP 110307.</title>
        <authorList>
            <consortium name="The Broad Institute Genome Sequencing Platform"/>
            <consortium name="The Broad Institute Genome Sequencing Center for Infectious Disease"/>
            <person name="Cerqueira G."/>
            <person name="Feldgarden M."/>
            <person name="Courvalin P."/>
            <person name="Perichon B."/>
            <person name="Grillot-Courvalin C."/>
            <person name="Clermont D."/>
            <person name="Rocha E."/>
            <person name="Yoon E.-J."/>
            <person name="Nemec A."/>
            <person name="Walker B."/>
            <person name="Young S.K."/>
            <person name="Zeng Q."/>
            <person name="Gargeya S."/>
            <person name="Fitzgerald M."/>
            <person name="Haas B."/>
            <person name="Abouelleil A."/>
            <person name="Alvarado L."/>
            <person name="Arachchi H.M."/>
            <person name="Berlin A.M."/>
            <person name="Chapman S.B."/>
            <person name="Dewar J."/>
            <person name="Goldberg J."/>
            <person name="Griggs A."/>
            <person name="Gujja S."/>
            <person name="Hansen M."/>
            <person name="Howarth C."/>
            <person name="Imamovic A."/>
            <person name="Larimer J."/>
            <person name="McCowan C."/>
            <person name="Murphy C."/>
            <person name="Neiman D."/>
            <person name="Pearson M."/>
            <person name="Priest M."/>
            <person name="Roberts A."/>
            <person name="Saif S."/>
            <person name="Shea T."/>
            <person name="Sisk P."/>
            <person name="Sykes S."/>
            <person name="Wortman J."/>
            <person name="Nusbaum C."/>
            <person name="Birren B."/>
        </authorList>
    </citation>
    <scope>NUCLEOTIDE SEQUENCE [LARGE SCALE GENOMIC DNA]</scope>
    <source>
        <strain evidence="3 4">CIP 110307</strain>
    </source>
</reference>
<dbReference type="InterPro" id="IPR035897">
    <property type="entry name" value="Toll_tir_struct_dom_sf"/>
</dbReference>
<keyword evidence="4" id="KW-1185">Reference proteome</keyword>